<evidence type="ECO:0000313" key="3">
    <source>
        <dbReference type="Proteomes" id="UP000095038"/>
    </source>
</evidence>
<keyword evidence="1" id="KW-1133">Transmembrane helix</keyword>
<reference evidence="3" key="1">
    <citation type="submission" date="2016-05" db="EMBL/GenBank/DDBJ databases">
        <title>Comparative genomics of biotechnologically important yeasts.</title>
        <authorList>
            <consortium name="DOE Joint Genome Institute"/>
            <person name="Riley R."/>
            <person name="Haridas S."/>
            <person name="Wolfe K.H."/>
            <person name="Lopes M.R."/>
            <person name="Hittinger C.T."/>
            <person name="Goker M."/>
            <person name="Salamov A."/>
            <person name="Wisecaver J."/>
            <person name="Long T.M."/>
            <person name="Aerts A.L."/>
            <person name="Barry K."/>
            <person name="Choi C."/>
            <person name="Clum A."/>
            <person name="Coughlan A.Y."/>
            <person name="Deshpande S."/>
            <person name="Douglass A.P."/>
            <person name="Hanson S.J."/>
            <person name="Klenk H.-P."/>
            <person name="Labutti K."/>
            <person name="Lapidus A."/>
            <person name="Lindquist E."/>
            <person name="Lipzen A."/>
            <person name="Meier-Kolthoff J.P."/>
            <person name="Ohm R.A."/>
            <person name="Otillar R.P."/>
            <person name="Pangilinan J."/>
            <person name="Peng Y."/>
            <person name="Rokas A."/>
            <person name="Rosa C.A."/>
            <person name="Scheuner C."/>
            <person name="Sibirny A.A."/>
            <person name="Slot J.C."/>
            <person name="Stielow J.B."/>
            <person name="Sun H."/>
            <person name="Kurtzman C.P."/>
            <person name="Blackwell M."/>
            <person name="Grigoriev I.V."/>
            <person name="Jeffries T.W."/>
        </authorList>
    </citation>
    <scope>NUCLEOTIDE SEQUENCE [LARGE SCALE GENOMIC DNA]</scope>
    <source>
        <strain evidence="3">DSM 1968</strain>
    </source>
</reference>
<evidence type="ECO:0000313" key="2">
    <source>
        <dbReference type="EMBL" id="ODV60926.1"/>
    </source>
</evidence>
<keyword evidence="1" id="KW-0812">Transmembrane</keyword>
<keyword evidence="1" id="KW-0472">Membrane</keyword>
<dbReference type="EMBL" id="KV454481">
    <property type="protein sequence ID" value="ODV60926.1"/>
    <property type="molecule type" value="Genomic_DNA"/>
</dbReference>
<keyword evidence="3" id="KW-1185">Reference proteome</keyword>
<gene>
    <name evidence="2" type="ORF">ASCRUDRAFT_81255</name>
</gene>
<proteinExistence type="predicted"/>
<evidence type="ECO:0000256" key="1">
    <source>
        <dbReference type="SAM" id="Phobius"/>
    </source>
</evidence>
<dbReference type="Proteomes" id="UP000095038">
    <property type="component" value="Unassembled WGS sequence"/>
</dbReference>
<accession>A0A1D2VH10</accession>
<dbReference type="AlphaFoldDB" id="A0A1D2VH10"/>
<organism evidence="2 3">
    <name type="scientific">Ascoidea rubescens DSM 1968</name>
    <dbReference type="NCBI Taxonomy" id="1344418"/>
    <lineage>
        <taxon>Eukaryota</taxon>
        <taxon>Fungi</taxon>
        <taxon>Dikarya</taxon>
        <taxon>Ascomycota</taxon>
        <taxon>Saccharomycotina</taxon>
        <taxon>Saccharomycetes</taxon>
        <taxon>Ascoideaceae</taxon>
        <taxon>Ascoidea</taxon>
    </lineage>
</organism>
<feature type="transmembrane region" description="Helical" evidence="1">
    <location>
        <begin position="27"/>
        <end position="50"/>
    </location>
</feature>
<dbReference type="RefSeq" id="XP_020047233.1">
    <property type="nucleotide sequence ID" value="XM_020194593.1"/>
</dbReference>
<name>A0A1D2VH10_9ASCO</name>
<sequence>MCAINPNTLKILEIIKLLKSKIRSLNIFYFLVFITDTITFHYPPICYSLFLAGQSDVPNQIILQQ</sequence>
<dbReference type="InParanoid" id="A0A1D2VH10"/>
<dbReference type="GeneID" id="30968229"/>
<protein>
    <submittedName>
        <fullName evidence="2">Uncharacterized protein</fullName>
    </submittedName>
</protein>